<comment type="caution">
    <text evidence="3">The sequence shown here is derived from an EMBL/GenBank/DDBJ whole genome shotgun (WGS) entry which is preliminary data.</text>
</comment>
<organism evidence="3 4">
    <name type="scientific">Rhizopus oryzae</name>
    <name type="common">Mucormycosis agent</name>
    <name type="synonym">Rhizopus arrhizus var. delemar</name>
    <dbReference type="NCBI Taxonomy" id="64495"/>
    <lineage>
        <taxon>Eukaryota</taxon>
        <taxon>Fungi</taxon>
        <taxon>Fungi incertae sedis</taxon>
        <taxon>Mucoromycota</taxon>
        <taxon>Mucoromycotina</taxon>
        <taxon>Mucoromycetes</taxon>
        <taxon>Mucorales</taxon>
        <taxon>Mucorineae</taxon>
        <taxon>Rhizopodaceae</taxon>
        <taxon>Rhizopus</taxon>
    </lineage>
</organism>
<dbReference type="Pfam" id="PF14252">
    <property type="entry name" value="DUF4347"/>
    <property type="match status" value="1"/>
</dbReference>
<evidence type="ECO:0000259" key="2">
    <source>
        <dbReference type="Pfam" id="PF14252"/>
    </source>
</evidence>
<evidence type="ECO:0000313" key="4">
    <source>
        <dbReference type="Proteomes" id="UP000716291"/>
    </source>
</evidence>
<name>A0A9P7BJX8_RHIOR</name>
<reference evidence="3" key="1">
    <citation type="journal article" date="2020" name="Microb. Genom.">
        <title>Genetic diversity of clinical and environmental Mucorales isolates obtained from an investigation of mucormycosis cases among solid organ transplant recipients.</title>
        <authorList>
            <person name="Nguyen M.H."/>
            <person name="Kaul D."/>
            <person name="Muto C."/>
            <person name="Cheng S.J."/>
            <person name="Richter R.A."/>
            <person name="Bruno V.M."/>
            <person name="Liu G."/>
            <person name="Beyhan S."/>
            <person name="Sundermann A.J."/>
            <person name="Mounaud S."/>
            <person name="Pasculle A.W."/>
            <person name="Nierman W.C."/>
            <person name="Driscoll E."/>
            <person name="Cumbie R."/>
            <person name="Clancy C.J."/>
            <person name="Dupont C.L."/>
        </authorList>
    </citation>
    <scope>NUCLEOTIDE SEQUENCE</scope>
    <source>
        <strain evidence="3">GL11</strain>
    </source>
</reference>
<gene>
    <name evidence="3" type="ORF">G6F64_013820</name>
</gene>
<dbReference type="EMBL" id="JAANQT010006490">
    <property type="protein sequence ID" value="KAG1291217.1"/>
    <property type="molecule type" value="Genomic_DNA"/>
</dbReference>
<proteinExistence type="predicted"/>
<keyword evidence="4" id="KW-1185">Reference proteome</keyword>
<accession>A0A9P7BJX8</accession>
<dbReference type="AlphaFoldDB" id="A0A9P7BJX8"/>
<dbReference type="Proteomes" id="UP000716291">
    <property type="component" value="Unassembled WGS sequence"/>
</dbReference>
<evidence type="ECO:0000256" key="1">
    <source>
        <dbReference type="SAM" id="MobiDB-lite"/>
    </source>
</evidence>
<dbReference type="InterPro" id="IPR025592">
    <property type="entry name" value="DUF4347"/>
</dbReference>
<sequence>MLTLDQYAKANATRQGDAKAWLPGQEASQAKPSAAAANIPGYTTQSEQTPVRQIIFVDPAVDNAEQIVQGLYGLISGKTEGLDGLVKPTGEGPQVQVLRSHDTEIIVLDGRYDGGDQITQILAQHKALAAVQIMSHGSVGSLTLGTATLGEGQLDTYKEQLRAWGDALSEDGDILLYGCNVAAAPRWAATGCWTTAMA</sequence>
<feature type="domain" description="DUF4347" evidence="2">
    <location>
        <begin position="54"/>
        <end position="184"/>
    </location>
</feature>
<protein>
    <recommendedName>
        <fullName evidence="2">DUF4347 domain-containing protein</fullName>
    </recommendedName>
</protein>
<feature type="region of interest" description="Disordered" evidence="1">
    <location>
        <begin position="15"/>
        <end position="35"/>
    </location>
</feature>
<evidence type="ECO:0000313" key="3">
    <source>
        <dbReference type="EMBL" id="KAG1291217.1"/>
    </source>
</evidence>